<dbReference type="SUPFAM" id="SSF52096">
    <property type="entry name" value="ClpP/crotonase"/>
    <property type="match status" value="1"/>
</dbReference>
<dbReference type="PANTHER" id="PTHR43802:SF1">
    <property type="entry name" value="IP11341P-RELATED"/>
    <property type="match status" value="1"/>
</dbReference>
<evidence type="ECO:0000256" key="1">
    <source>
        <dbReference type="ARBA" id="ARBA00005254"/>
    </source>
</evidence>
<reference evidence="2 3" key="1">
    <citation type="journal article" date="2014" name="Antonie Van Leeuwenhoek">
        <title>Hyphomonas beringensis sp. nov. and Hyphomonas chukchiensis sp. nov., isolated from surface seawater of the Bering Sea and Chukchi Sea.</title>
        <authorList>
            <person name="Li C."/>
            <person name="Lai Q."/>
            <person name="Li G."/>
            <person name="Dong C."/>
            <person name="Wang J."/>
            <person name="Liao Y."/>
            <person name="Shao Z."/>
        </authorList>
    </citation>
    <scope>NUCLEOTIDE SEQUENCE [LARGE SCALE GENOMIC DNA]</scope>
    <source>
        <strain evidence="2 3">25B14_1</strain>
    </source>
</reference>
<evidence type="ECO:0000313" key="2">
    <source>
        <dbReference type="EMBL" id="KCZ53311.1"/>
    </source>
</evidence>
<evidence type="ECO:0008006" key="4">
    <source>
        <dbReference type="Google" id="ProtNLM"/>
    </source>
</evidence>
<gene>
    <name evidence="2" type="ORF">HY29_03580</name>
</gene>
<dbReference type="eggNOG" id="COG1024">
    <property type="taxonomic scope" value="Bacteria"/>
</dbReference>
<dbReference type="AlphaFoldDB" id="A0A062TZ14"/>
<comment type="similarity">
    <text evidence="1">Belongs to the enoyl-CoA hydratase/isomerase family.</text>
</comment>
<dbReference type="STRING" id="1280946.HY29_03580"/>
<dbReference type="Pfam" id="PF00378">
    <property type="entry name" value="ECH_1"/>
    <property type="match status" value="1"/>
</dbReference>
<accession>A0A062TZ14</accession>
<dbReference type="RefSeq" id="WP_051601504.1">
    <property type="nucleotide sequence ID" value="NZ_AWFF01000054.1"/>
</dbReference>
<dbReference type="CDD" id="cd06558">
    <property type="entry name" value="crotonase-like"/>
    <property type="match status" value="1"/>
</dbReference>
<dbReference type="PANTHER" id="PTHR43802">
    <property type="entry name" value="ENOYL-COA HYDRATASE"/>
    <property type="match status" value="1"/>
</dbReference>
<dbReference type="PATRIC" id="fig|1280946.3.peg.2629"/>
<dbReference type="InterPro" id="IPR029045">
    <property type="entry name" value="ClpP/crotonase-like_dom_sf"/>
</dbReference>
<dbReference type="OrthoDB" id="5730382at2"/>
<dbReference type="InterPro" id="IPR001753">
    <property type="entry name" value="Enoyl-CoA_hydra/iso"/>
</dbReference>
<dbReference type="GO" id="GO:0003824">
    <property type="term" value="F:catalytic activity"/>
    <property type="evidence" value="ECO:0007669"/>
    <property type="project" value="UniProtKB-ARBA"/>
</dbReference>
<dbReference type="Proteomes" id="UP000027037">
    <property type="component" value="Unassembled WGS sequence"/>
</dbReference>
<evidence type="ECO:0000313" key="3">
    <source>
        <dbReference type="Proteomes" id="UP000027037"/>
    </source>
</evidence>
<dbReference type="EMBL" id="AWFF01000054">
    <property type="protein sequence ID" value="KCZ53311.1"/>
    <property type="molecule type" value="Genomic_DNA"/>
</dbReference>
<dbReference type="Gene3D" id="3.90.226.10">
    <property type="entry name" value="2-enoyl-CoA Hydratase, Chain A, domain 1"/>
    <property type="match status" value="1"/>
</dbReference>
<comment type="caution">
    <text evidence="2">The sequence shown here is derived from an EMBL/GenBank/DDBJ whole genome shotgun (WGS) entry which is preliminary data.</text>
</comment>
<sequence length="252" mass="26742">MGDYGTIEVAHEKGIAIIAFNRPDTMNSIIPQMLEDFDTAMAEFADDPEVEVVILSGRGKNFCAGLDVGMLKSEGAGAIAGFNPAQTIANWPGPVIAAVQGAVATGGFEITVACDLIIAAESARFLDTHSRVGLLPGWGLSARLHRAIGIYRAKELELTGRPLHAREASDWGLVNRVVPDRELLDTARSMARMILDGAPRIAAPTKALIDGNSMRTLEGALEFERQNAEHVNLGASPADLNFAHVGSGKSSK</sequence>
<keyword evidence="3" id="KW-1185">Reference proteome</keyword>
<proteinExistence type="inferred from homology"/>
<organism evidence="2 3">
    <name type="scientific">Hyphomonas beringensis</name>
    <dbReference type="NCBI Taxonomy" id="1280946"/>
    <lineage>
        <taxon>Bacteria</taxon>
        <taxon>Pseudomonadati</taxon>
        <taxon>Pseudomonadota</taxon>
        <taxon>Alphaproteobacteria</taxon>
        <taxon>Hyphomonadales</taxon>
        <taxon>Hyphomonadaceae</taxon>
        <taxon>Hyphomonas</taxon>
    </lineage>
</organism>
<protein>
    <recommendedName>
        <fullName evidence="4">Enoyl-CoA hydratase</fullName>
    </recommendedName>
</protein>
<name>A0A062TZ14_9PROT</name>